<dbReference type="Pfam" id="PF06398">
    <property type="entry name" value="Pex24p"/>
    <property type="match status" value="1"/>
</dbReference>
<evidence type="ECO:0000256" key="5">
    <source>
        <dbReference type="SAM" id="MobiDB-lite"/>
    </source>
</evidence>
<evidence type="ECO:0000256" key="1">
    <source>
        <dbReference type="ARBA" id="ARBA00004127"/>
    </source>
</evidence>
<dbReference type="AlphaFoldDB" id="A0A061HKD6"/>
<gene>
    <name evidence="8" type="ORF">BGT96224_5485</name>
    <name evidence="9" type="ORF">BGT96224V2_LOCUS4882</name>
</gene>
<dbReference type="InterPro" id="IPR052646">
    <property type="entry name" value="Peroxisomal_PEX28-32"/>
</dbReference>
<dbReference type="SMART" id="SM00693">
    <property type="entry name" value="DysFN"/>
    <property type="match status" value="1"/>
</dbReference>
<feature type="transmembrane region" description="Helical" evidence="6">
    <location>
        <begin position="123"/>
        <end position="143"/>
    </location>
</feature>
<evidence type="ECO:0000313" key="9">
    <source>
        <dbReference type="EMBL" id="SUZ11719.1"/>
    </source>
</evidence>
<keyword evidence="3 6" id="KW-1133">Transmembrane helix</keyword>
<dbReference type="PANTHER" id="PTHR31679">
    <property type="entry name" value="PEROXISOMAL MEMBRANE PROTEIN PEX30-RELATED"/>
    <property type="match status" value="1"/>
</dbReference>
<dbReference type="GO" id="GO:0005778">
    <property type="term" value="C:peroxisomal membrane"/>
    <property type="evidence" value="ECO:0007669"/>
    <property type="project" value="UniProtKB-ARBA"/>
</dbReference>
<evidence type="ECO:0000256" key="6">
    <source>
        <dbReference type="SAM" id="Phobius"/>
    </source>
</evidence>
<evidence type="ECO:0000256" key="2">
    <source>
        <dbReference type="ARBA" id="ARBA00022692"/>
    </source>
</evidence>
<dbReference type="InterPro" id="IPR010482">
    <property type="entry name" value="TECPR1-like_DysF"/>
</dbReference>
<evidence type="ECO:0000313" key="10">
    <source>
        <dbReference type="Proteomes" id="UP000053110"/>
    </source>
</evidence>
<feature type="domain" description="Peroxin/Ferlin" evidence="7">
    <location>
        <begin position="338"/>
        <end position="406"/>
    </location>
</feature>
<dbReference type="PANTHER" id="PTHR31679:SF2">
    <property type="entry name" value="PEROXISOMAL MEMBRANE PROTEIN PEX30-RELATED"/>
    <property type="match status" value="1"/>
</dbReference>
<protein>
    <submittedName>
        <fullName evidence="9">Bgt-5485</fullName>
    </submittedName>
    <submittedName>
        <fullName evidence="8">Peroxisomal integral membrane protein</fullName>
    </submittedName>
</protein>
<reference evidence="10" key="1">
    <citation type="journal article" date="2013" name="Nat. Genet.">
        <title>The wheat powdery mildew genome shows the unique evolution of an obligate biotroph.</title>
        <authorList>
            <person name="Wicker T."/>
            <person name="Oberhaensli S."/>
            <person name="Parlange F."/>
            <person name="Buchmann J.P."/>
            <person name="Shatalina M."/>
            <person name="Roffler S."/>
            <person name="Ben-David R."/>
            <person name="Dolezel J."/>
            <person name="Simkova H."/>
            <person name="Schulze-Lefert P."/>
            <person name="Spanu P.D."/>
            <person name="Bruggmann R."/>
            <person name="Amselem J."/>
            <person name="Quesneville H."/>
            <person name="Ver Loren van Themaat E."/>
            <person name="Paape T."/>
            <person name="Shimizu K.K."/>
            <person name="Keller B."/>
        </authorList>
    </citation>
    <scope>NUCLEOTIDE SEQUENCE [LARGE SCALE GENOMIC DNA]</scope>
    <source>
        <strain evidence="10">96224</strain>
    </source>
</reference>
<reference evidence="8" key="2">
    <citation type="submission" date="2013-01" db="EMBL/GenBank/DDBJ databases">
        <title>The wheat powdery mildew genome reveals unique evolution of an obligate biotroph.</title>
        <authorList>
            <person name="Oberhaensli S."/>
            <person name="Wicker T."/>
            <person name="Keller B."/>
        </authorList>
    </citation>
    <scope>NUCLEOTIDE SEQUENCE</scope>
    <source>
        <strain evidence="8">96224</strain>
    </source>
</reference>
<reference evidence="9" key="3">
    <citation type="submission" date="2018-07" db="EMBL/GenBank/DDBJ databases">
        <authorList>
            <person name="Quirk P.G."/>
            <person name="Krulwich T.A."/>
        </authorList>
    </citation>
    <scope>NUCLEOTIDE SEQUENCE</scope>
    <source>
        <strain evidence="9">96224</strain>
    </source>
</reference>
<dbReference type="InterPro" id="IPR006614">
    <property type="entry name" value="Peroxin/Ferlin"/>
</dbReference>
<sequence length="610" mass="68684">MAAFETPWVMSSTPGSCQKEGNEGTTIIDPHAPTRAVFSPSTLSNTFSVNGKHSTILIHRKSPLLSATPPQVTRALVYSHPFLETLNKAVGLLTWTSGDPWESFLLVTAFWATILYGDIAMKLAGPFIILTILIIGIYAQQYAPLTSLLTSESTAKKANDTSTGNAKKVKQQKTLEEIVNTLRIFASRCHILLDPFLTLTNYLLIKTKNPSKSKFSSSLFIRIFFISLIWVILNLRPIEIITPRRFILVFGTIFLTWHSKPCRITRAILWRSALVRRLSSSITGLELSQNLPCDSQVRNTDNILQPAKQQEKQSSNFENKNRELTQAVDIKINSKMPGIRFTFVLYENQRRWVGLGWTTNLFSHERATWTDEHLNPAPTKENFELPDTKEEFTCWRWVEGSKWLVEGACETEEGSQNAGDNSDGGMGWIYYDNKWQFGRRGLDGWSRYTRRRKWYRDAELVEIASPAKEAPKPGAITASLKYFAGVNSIKPPYSAASISHICHTPTDTISVQSSEWTPDSRTSNVTRSRKSSIWSSFTSKGDTAPLCVSNSHASVKINLPVISSANRIVWRHRSCAPSVPLSKYLDDDLTHARPRDGDWCISDDAKMIID</sequence>
<name>A0A061HKD6_BLUGR</name>
<comment type="subcellular location">
    <subcellularLocation>
        <location evidence="1">Endomembrane system</location>
        <topology evidence="1">Multi-pass membrane protein</topology>
    </subcellularLocation>
</comment>
<keyword evidence="4 6" id="KW-0472">Membrane</keyword>
<evidence type="ECO:0000313" key="8">
    <source>
        <dbReference type="EMBL" id="EPQ63523.1"/>
    </source>
</evidence>
<dbReference type="EMBL" id="KE375110">
    <property type="protein sequence ID" value="EPQ63523.1"/>
    <property type="molecule type" value="Genomic_DNA"/>
</dbReference>
<proteinExistence type="predicted"/>
<dbReference type="OrthoDB" id="5586090at2759"/>
<evidence type="ECO:0000259" key="7">
    <source>
        <dbReference type="SMART" id="SM00693"/>
    </source>
</evidence>
<dbReference type="HOGENOM" id="CLU_016397_1_1_1"/>
<organism evidence="9">
    <name type="scientific">Blumeria graminis f. sp. tritici 96224</name>
    <dbReference type="NCBI Taxonomy" id="1268274"/>
    <lineage>
        <taxon>Eukaryota</taxon>
        <taxon>Fungi</taxon>
        <taxon>Dikarya</taxon>
        <taxon>Ascomycota</taxon>
        <taxon>Pezizomycotina</taxon>
        <taxon>Leotiomycetes</taxon>
        <taxon>Erysiphales</taxon>
        <taxon>Erysiphaceae</taxon>
        <taxon>Blumeria</taxon>
    </lineage>
</organism>
<dbReference type="Proteomes" id="UP000053110">
    <property type="component" value="Unassembled WGS sequence"/>
</dbReference>
<dbReference type="GO" id="GO:0007031">
    <property type="term" value="P:peroxisome organization"/>
    <property type="evidence" value="ECO:0007669"/>
    <property type="project" value="TreeGrafter"/>
</dbReference>
<evidence type="ECO:0000256" key="3">
    <source>
        <dbReference type="ARBA" id="ARBA00022989"/>
    </source>
</evidence>
<evidence type="ECO:0000256" key="4">
    <source>
        <dbReference type="ARBA" id="ARBA00023136"/>
    </source>
</evidence>
<keyword evidence="2 6" id="KW-0812">Transmembrane</keyword>
<feature type="region of interest" description="Disordered" evidence="5">
    <location>
        <begin position="1"/>
        <end position="22"/>
    </location>
</feature>
<dbReference type="EMBL" id="UIGY01000138">
    <property type="protein sequence ID" value="SUZ11719.1"/>
    <property type="molecule type" value="Genomic_DNA"/>
</dbReference>
<feature type="transmembrane region" description="Helical" evidence="6">
    <location>
        <begin position="217"/>
        <end position="235"/>
    </location>
</feature>
<dbReference type="GO" id="GO:0012505">
    <property type="term" value="C:endomembrane system"/>
    <property type="evidence" value="ECO:0007669"/>
    <property type="project" value="UniProtKB-SubCell"/>
</dbReference>
<accession>A0A061HKD6</accession>